<name>A0A428WBN5_AMYBA</name>
<organism evidence="2 3">
    <name type="scientific">Amycolatopsis balhimycina DSM 5908</name>
    <dbReference type="NCBI Taxonomy" id="1081091"/>
    <lineage>
        <taxon>Bacteria</taxon>
        <taxon>Bacillati</taxon>
        <taxon>Actinomycetota</taxon>
        <taxon>Actinomycetes</taxon>
        <taxon>Pseudonocardiales</taxon>
        <taxon>Pseudonocardiaceae</taxon>
        <taxon>Amycolatopsis</taxon>
    </lineage>
</organism>
<dbReference type="EMBL" id="QHHU01000039">
    <property type="protein sequence ID" value="RSM40535.1"/>
    <property type="molecule type" value="Genomic_DNA"/>
</dbReference>
<evidence type="ECO:0000313" key="2">
    <source>
        <dbReference type="EMBL" id="RSM40535.1"/>
    </source>
</evidence>
<keyword evidence="3" id="KW-1185">Reference proteome</keyword>
<dbReference type="Proteomes" id="UP000286716">
    <property type="component" value="Unassembled WGS sequence"/>
</dbReference>
<dbReference type="OrthoDB" id="3629964at2"/>
<feature type="signal peptide" evidence="1">
    <location>
        <begin position="1"/>
        <end position="25"/>
    </location>
</feature>
<protein>
    <submittedName>
        <fullName evidence="2">Uncharacterized protein</fullName>
    </submittedName>
</protein>
<dbReference type="RefSeq" id="WP_020647420.1">
    <property type="nucleotide sequence ID" value="NZ_QHHU01000039.1"/>
</dbReference>
<evidence type="ECO:0000313" key="3">
    <source>
        <dbReference type="Proteomes" id="UP000286716"/>
    </source>
</evidence>
<comment type="caution">
    <text evidence="2">The sequence shown here is derived from an EMBL/GenBank/DDBJ whole genome shotgun (WGS) entry which is preliminary data.</text>
</comment>
<dbReference type="AlphaFoldDB" id="A0A428WBN5"/>
<gene>
    <name evidence="2" type="ORF">DMA12_26650</name>
</gene>
<sequence length="135" mass="13530">MKTLVRAGLAAVLAAATVLPSPAEASTGIQRTAFCSSGGLSGRLTLEYEASGGNYHPVGAYTASGPYIGDSGTLVLQIAYRQGATIHTIYTRSVPTGGSTSFAMSGLDVPFGSFGTASAKFDNGTASCTATVPIS</sequence>
<reference evidence="2 3" key="1">
    <citation type="submission" date="2018-05" db="EMBL/GenBank/DDBJ databases">
        <title>Evolution of GPA BGCs.</title>
        <authorList>
            <person name="Waglechner N."/>
            <person name="Wright G.D."/>
        </authorList>
    </citation>
    <scope>NUCLEOTIDE SEQUENCE [LARGE SCALE GENOMIC DNA]</scope>
    <source>
        <strain evidence="2 3">DSM 5908</strain>
    </source>
</reference>
<accession>A0A428WBN5</accession>
<keyword evidence="1" id="KW-0732">Signal</keyword>
<feature type="chain" id="PRO_5019192181" evidence="1">
    <location>
        <begin position="26"/>
        <end position="135"/>
    </location>
</feature>
<proteinExistence type="predicted"/>
<evidence type="ECO:0000256" key="1">
    <source>
        <dbReference type="SAM" id="SignalP"/>
    </source>
</evidence>